<gene>
    <name evidence="2" type="ORF">NEF87_001902</name>
</gene>
<proteinExistence type="predicted"/>
<evidence type="ECO:0000313" key="2">
    <source>
        <dbReference type="EMBL" id="UYP45617.1"/>
    </source>
</evidence>
<keyword evidence="2" id="KW-0645">Protease</keyword>
<dbReference type="GO" id="GO:0004177">
    <property type="term" value="F:aminopeptidase activity"/>
    <property type="evidence" value="ECO:0007669"/>
    <property type="project" value="UniProtKB-KW"/>
</dbReference>
<dbReference type="EC" id="3.4.11.19" evidence="2"/>
<reference evidence="2" key="1">
    <citation type="submission" date="2022-09" db="EMBL/GenBank/DDBJ databases">
        <title>Actin cytoskeleton and complex cell architecture in an #Asgard archaeon.</title>
        <authorList>
            <person name="Ponce Toledo R.I."/>
            <person name="Schleper C."/>
            <person name="Rodrigues Oliveira T."/>
            <person name="Wollweber F."/>
            <person name="Xu J."/>
            <person name="Rittmann S."/>
            <person name="Klingl A."/>
            <person name="Pilhofer M."/>
        </authorList>
    </citation>
    <scope>NUCLEOTIDE SEQUENCE</scope>
    <source>
        <strain evidence="2">B-35</strain>
    </source>
</reference>
<dbReference type="SUPFAM" id="SSF56601">
    <property type="entry name" value="beta-lactamase/transpeptidase-like"/>
    <property type="match status" value="1"/>
</dbReference>
<dbReference type="PANTHER" id="PTHR46825:SF9">
    <property type="entry name" value="BETA-LACTAMASE-RELATED DOMAIN-CONTAINING PROTEIN"/>
    <property type="match status" value="1"/>
</dbReference>
<dbReference type="PANTHER" id="PTHR46825">
    <property type="entry name" value="D-ALANYL-D-ALANINE-CARBOXYPEPTIDASE/ENDOPEPTIDASE AMPH"/>
    <property type="match status" value="1"/>
</dbReference>
<dbReference type="InterPro" id="IPR012338">
    <property type="entry name" value="Beta-lactam/transpept-like"/>
</dbReference>
<organism evidence="2 3">
    <name type="scientific">Candidatus Lokiarchaeum ossiferum</name>
    <dbReference type="NCBI Taxonomy" id="2951803"/>
    <lineage>
        <taxon>Archaea</taxon>
        <taxon>Promethearchaeati</taxon>
        <taxon>Promethearchaeota</taxon>
        <taxon>Promethearchaeia</taxon>
        <taxon>Promethearchaeales</taxon>
        <taxon>Promethearchaeaceae</taxon>
        <taxon>Candidatus Lokiarchaeum</taxon>
    </lineage>
</organism>
<feature type="domain" description="Beta-lactamase-related" evidence="1">
    <location>
        <begin position="21"/>
        <end position="338"/>
    </location>
</feature>
<accession>A0ABY6HQ40</accession>
<keyword evidence="3" id="KW-1185">Reference proteome</keyword>
<evidence type="ECO:0000313" key="3">
    <source>
        <dbReference type="Proteomes" id="UP001208689"/>
    </source>
</evidence>
<dbReference type="EMBL" id="CP104013">
    <property type="protein sequence ID" value="UYP45617.1"/>
    <property type="molecule type" value="Genomic_DNA"/>
</dbReference>
<sequence length="568" mass="65799">MNIDEAVFQKIGTLFSSYQSLQVPGFAIGILNDVGELIHHAGFGQANLELLSPITKNTVFDIGSMAKQFVGFLIAILIDEGKLSPTQKLSSVFPSWPKFYDNIEIQHLLYHTSGLWNYTTLCYYIIGYHETDAPTKEEIIQILQRQPKYKFHPGSQFEYNDSNYFLLALLLERILHKPIDLIAKERIFDPLQMHQTLFRTTHAQVIPNRAASYVSYPIKFTSPYTYDRTLVKEKKFFTKISNYEHVGAEGVFSSVNDLAIWQRNLLNNILGKNPSHVLELFISPGELNSRELISYGYGIEIHESQGKSFIGHCGAFQGYTSCLLNYSTEFFSIIVLGNHLIENAWNVRDKIASILRSNENSTQKEPKLNNHEKIIPNSLSRGFIGRYQNPDTSSIISIEEICNKLCMKINSEVSKPFQYQKDGNLYFNSENWVQFSKFVKKIPKILKYHLGSKILCFERFVNESLLPEKLTEYLGEYHCEILNTSFQVRNYEGKLLLKNKNPHFCSLDLLYTPTIPDSFESYDPHPYAMFITFQREKSIEKSDRRKIISFTYRDYDGDKREEFEFKKL</sequence>
<keyword evidence="2" id="KW-0031">Aminopeptidase</keyword>
<dbReference type="Gene3D" id="3.40.710.10">
    <property type="entry name" value="DD-peptidase/beta-lactamase superfamily"/>
    <property type="match status" value="1"/>
</dbReference>
<dbReference type="InterPro" id="IPR001466">
    <property type="entry name" value="Beta-lactam-related"/>
</dbReference>
<dbReference type="Pfam" id="PF00144">
    <property type="entry name" value="Beta-lactamase"/>
    <property type="match status" value="1"/>
</dbReference>
<keyword evidence="2" id="KW-0378">Hydrolase</keyword>
<dbReference type="Proteomes" id="UP001208689">
    <property type="component" value="Chromosome"/>
</dbReference>
<evidence type="ECO:0000259" key="1">
    <source>
        <dbReference type="Pfam" id="PF00144"/>
    </source>
</evidence>
<protein>
    <submittedName>
        <fullName evidence="2">D-aminopeptidase</fullName>
        <ecNumber evidence="2">3.4.11.19</ecNumber>
    </submittedName>
</protein>
<dbReference type="InterPro" id="IPR050491">
    <property type="entry name" value="AmpC-like"/>
</dbReference>
<name>A0ABY6HQ40_9ARCH</name>